<evidence type="ECO:0000313" key="2">
    <source>
        <dbReference type="Proteomes" id="UP000198928"/>
    </source>
</evidence>
<evidence type="ECO:0000313" key="1">
    <source>
        <dbReference type="EMBL" id="SFL78424.1"/>
    </source>
</evidence>
<name>A0A1I4KI72_9ACTN</name>
<evidence type="ECO:0008006" key="3">
    <source>
        <dbReference type="Google" id="ProtNLM"/>
    </source>
</evidence>
<protein>
    <recommendedName>
        <fullName evidence="3">Tetratricopeptide repeat-containing protein</fullName>
    </recommendedName>
</protein>
<accession>A0A1I4KI72</accession>
<gene>
    <name evidence="1" type="ORF">SAMN05192584_12717</name>
</gene>
<reference evidence="2" key="1">
    <citation type="submission" date="2016-10" db="EMBL/GenBank/DDBJ databases">
        <authorList>
            <person name="Varghese N."/>
            <person name="Submissions S."/>
        </authorList>
    </citation>
    <scope>NUCLEOTIDE SEQUENCE [LARGE SCALE GENOMIC DNA]</scope>
    <source>
        <strain evidence="2">PL19</strain>
    </source>
</reference>
<organism evidence="1 2">
    <name type="scientific">Streptomyces pini</name>
    <dbReference type="NCBI Taxonomy" id="1520580"/>
    <lineage>
        <taxon>Bacteria</taxon>
        <taxon>Bacillati</taxon>
        <taxon>Actinomycetota</taxon>
        <taxon>Actinomycetes</taxon>
        <taxon>Kitasatosporales</taxon>
        <taxon>Streptomycetaceae</taxon>
        <taxon>Streptomyces</taxon>
    </lineage>
</organism>
<dbReference type="EMBL" id="FOSG01000027">
    <property type="protein sequence ID" value="SFL78424.1"/>
    <property type="molecule type" value="Genomic_DNA"/>
</dbReference>
<keyword evidence="2" id="KW-1185">Reference proteome</keyword>
<dbReference type="AlphaFoldDB" id="A0A1I4KI72"/>
<dbReference type="Proteomes" id="UP000198928">
    <property type="component" value="Unassembled WGS sequence"/>
</dbReference>
<proteinExistence type="predicted"/>
<sequence length="58" mass="6726">MRPVIRLALECSARLTRRNRLDEAMAVAEDAFRRATADEHPEIEQWLIDHTSDFTGED</sequence>
<dbReference type="RefSeq" id="WP_175541134.1">
    <property type="nucleotide sequence ID" value="NZ_FOSG01000027.1"/>
</dbReference>